<protein>
    <submittedName>
        <fullName evidence="1">Uncharacterized protein</fullName>
    </submittedName>
</protein>
<organism evidence="1 2">
    <name type="scientific">Kouleothrix aurantiaca</name>
    <dbReference type="NCBI Taxonomy" id="186479"/>
    <lineage>
        <taxon>Bacteria</taxon>
        <taxon>Bacillati</taxon>
        <taxon>Chloroflexota</taxon>
        <taxon>Chloroflexia</taxon>
        <taxon>Chloroflexales</taxon>
        <taxon>Roseiflexineae</taxon>
        <taxon>Roseiflexaceae</taxon>
        <taxon>Kouleothrix</taxon>
    </lineage>
</organism>
<name>A0A0P9FLR8_9CHLR</name>
<keyword evidence="2" id="KW-1185">Reference proteome</keyword>
<evidence type="ECO:0000313" key="1">
    <source>
        <dbReference type="EMBL" id="KPV54161.1"/>
    </source>
</evidence>
<sequence length="205" mass="22526">MPPPDRPWGHLTAQQRLARLLAANAPLGHDLSSLSIAETLHTLNVRFGVIPAPNPNDPPASYMQEVARALRAAAREHGDMRGARAIENALADFNLGMRPMDRVPQGWELVLPKSMRRPPLELPHGAWYVASSSTARRCYLVHPGLGCGCTAARCGNECRHEQLIQMISTARERWEIVLETLGLAVTLEPRALESAEPLAQLHVTC</sequence>
<dbReference type="Proteomes" id="UP000050509">
    <property type="component" value="Unassembled WGS sequence"/>
</dbReference>
<accession>A0A0P9FLR8</accession>
<gene>
    <name evidence="1" type="ORF">SE17_05475</name>
</gene>
<reference evidence="1 2" key="1">
    <citation type="submission" date="2015-09" db="EMBL/GenBank/DDBJ databases">
        <title>Draft genome sequence of Kouleothrix aurantiaca JCM 19913.</title>
        <authorList>
            <person name="Hemp J."/>
        </authorList>
    </citation>
    <scope>NUCLEOTIDE SEQUENCE [LARGE SCALE GENOMIC DNA]</scope>
    <source>
        <strain evidence="1 2">COM-B</strain>
    </source>
</reference>
<dbReference type="AlphaFoldDB" id="A0A0P9FLR8"/>
<dbReference type="EMBL" id="LJCR01000103">
    <property type="protein sequence ID" value="KPV54161.1"/>
    <property type="molecule type" value="Genomic_DNA"/>
</dbReference>
<comment type="caution">
    <text evidence="1">The sequence shown here is derived from an EMBL/GenBank/DDBJ whole genome shotgun (WGS) entry which is preliminary data.</text>
</comment>
<proteinExistence type="predicted"/>
<evidence type="ECO:0000313" key="2">
    <source>
        <dbReference type="Proteomes" id="UP000050509"/>
    </source>
</evidence>